<dbReference type="InterPro" id="IPR050855">
    <property type="entry name" value="NDM-1-like"/>
</dbReference>
<dbReference type="EMBL" id="LMVM01000023">
    <property type="protein sequence ID" value="PAV04522.1"/>
    <property type="molecule type" value="Genomic_DNA"/>
</dbReference>
<keyword evidence="2" id="KW-0378">Hydrolase</keyword>
<dbReference type="InterPro" id="IPR001279">
    <property type="entry name" value="Metallo-B-lactamas"/>
</dbReference>
<comment type="caution">
    <text evidence="2">The sequence shown here is derived from an EMBL/GenBank/DDBJ whole genome shotgun (WGS) entry which is preliminary data.</text>
</comment>
<sequence length="231" mass="26157">MKTWNTKSCTIYQLLEGRSNSFLINSQNNYILIDTGRANSWKKLSSKLDEILGKNKLSGLILTHAHFDHVENTAKIKEKYKSRIIVHQSELEYIMQGNSPLPKGSNLATGFMVNVLGKKLQSKYQYEKVNPDIIVGEKYDLIDFGFNAYIIHTPGHSKGSMSIIIDNEIAVVGDAMFGVFGNSIYPPFADDPETMIKSWNKLINTNCDLFLPGHGKEISQKLLESQYEKYK</sequence>
<reference evidence="2 3" key="1">
    <citation type="journal article" date="2017" name="BMC Genomics">
        <title>Genomic analysis of methanogenic archaea reveals a shift towards energy conservation.</title>
        <authorList>
            <person name="Gilmore S.P."/>
            <person name="Henske J.K."/>
            <person name="Sexton J.A."/>
            <person name="Solomon K.V."/>
            <person name="Seppala S."/>
            <person name="Yoo J.I."/>
            <person name="Huyett L.M."/>
            <person name="Pressman A."/>
            <person name="Cogan J.Z."/>
            <person name="Kivenson V."/>
            <person name="Peng X."/>
            <person name="Tan Y."/>
            <person name="Valentine D.L."/>
            <person name="O'Malley M.A."/>
        </authorList>
    </citation>
    <scope>NUCLEOTIDE SEQUENCE [LARGE SCALE GENOMIC DNA]</scope>
    <source>
        <strain evidence="2 3">M.o.H.</strain>
    </source>
</reference>
<dbReference type="GO" id="GO:0016787">
    <property type="term" value="F:hydrolase activity"/>
    <property type="evidence" value="ECO:0007669"/>
    <property type="project" value="UniProtKB-KW"/>
</dbReference>
<dbReference type="CDD" id="cd07721">
    <property type="entry name" value="yflN-like_MBL-fold"/>
    <property type="match status" value="1"/>
</dbReference>
<dbReference type="Gene3D" id="3.60.15.10">
    <property type="entry name" value="Ribonuclease Z/Hydroxyacylglutathione hydrolase-like"/>
    <property type="match status" value="1"/>
</dbReference>
<dbReference type="RefSeq" id="WP_069582810.1">
    <property type="nucleotide sequence ID" value="NZ_LMVM01000023.1"/>
</dbReference>
<protein>
    <submittedName>
        <fullName evidence="2">Zn-dependent hydrolase</fullName>
    </submittedName>
</protein>
<dbReference type="SMART" id="SM00849">
    <property type="entry name" value="Lactamase_B"/>
    <property type="match status" value="1"/>
</dbReference>
<feature type="domain" description="Metallo-beta-lactamase" evidence="1">
    <location>
        <begin position="18"/>
        <end position="214"/>
    </location>
</feature>
<accession>A0A2A2H558</accession>
<dbReference type="InterPro" id="IPR036866">
    <property type="entry name" value="RibonucZ/Hydroxyglut_hydro"/>
</dbReference>
<dbReference type="PANTHER" id="PTHR42951">
    <property type="entry name" value="METALLO-BETA-LACTAMASE DOMAIN-CONTAINING"/>
    <property type="match status" value="1"/>
</dbReference>
<dbReference type="AlphaFoldDB" id="A0A2A2H558"/>
<dbReference type="Pfam" id="PF00753">
    <property type="entry name" value="Lactamase_B"/>
    <property type="match status" value="1"/>
</dbReference>
<dbReference type="OrthoDB" id="197151at2157"/>
<evidence type="ECO:0000259" key="1">
    <source>
        <dbReference type="SMART" id="SM00849"/>
    </source>
</evidence>
<gene>
    <name evidence="2" type="ORF">ASJ80_06745</name>
</gene>
<evidence type="ECO:0000313" key="2">
    <source>
        <dbReference type="EMBL" id="PAV04522.1"/>
    </source>
</evidence>
<evidence type="ECO:0000313" key="3">
    <source>
        <dbReference type="Proteomes" id="UP000217784"/>
    </source>
</evidence>
<organism evidence="2 3">
    <name type="scientific">Methanobacterium bryantii</name>
    <dbReference type="NCBI Taxonomy" id="2161"/>
    <lineage>
        <taxon>Archaea</taxon>
        <taxon>Methanobacteriati</taxon>
        <taxon>Methanobacteriota</taxon>
        <taxon>Methanomada group</taxon>
        <taxon>Methanobacteria</taxon>
        <taxon>Methanobacteriales</taxon>
        <taxon>Methanobacteriaceae</taxon>
        <taxon>Methanobacterium</taxon>
    </lineage>
</organism>
<proteinExistence type="predicted"/>
<dbReference type="SUPFAM" id="SSF56281">
    <property type="entry name" value="Metallo-hydrolase/oxidoreductase"/>
    <property type="match status" value="1"/>
</dbReference>
<dbReference type="Proteomes" id="UP000217784">
    <property type="component" value="Unassembled WGS sequence"/>
</dbReference>
<name>A0A2A2H558_METBR</name>
<keyword evidence="3" id="KW-1185">Reference proteome</keyword>